<evidence type="ECO:0000313" key="2">
    <source>
        <dbReference type="EMBL" id="HIW08415.1"/>
    </source>
</evidence>
<reference evidence="2" key="2">
    <citation type="submission" date="2021-04" db="EMBL/GenBank/DDBJ databases">
        <authorList>
            <person name="Gilroy R."/>
        </authorList>
    </citation>
    <scope>NUCLEOTIDE SEQUENCE</scope>
    <source>
        <strain evidence="2">ChiHcolR34-3080</strain>
    </source>
</reference>
<gene>
    <name evidence="2" type="ORF">H9890_03310</name>
</gene>
<reference evidence="2" key="1">
    <citation type="journal article" date="2021" name="PeerJ">
        <title>Extensive microbial diversity within the chicken gut microbiome revealed by metagenomics and culture.</title>
        <authorList>
            <person name="Gilroy R."/>
            <person name="Ravi A."/>
            <person name="Getino M."/>
            <person name="Pursley I."/>
            <person name="Horton D.L."/>
            <person name="Alikhan N.F."/>
            <person name="Baker D."/>
            <person name="Gharbi K."/>
            <person name="Hall N."/>
            <person name="Watson M."/>
            <person name="Adriaenssens E.M."/>
            <person name="Foster-Nyarko E."/>
            <person name="Jarju S."/>
            <person name="Secka A."/>
            <person name="Antonio M."/>
            <person name="Oren A."/>
            <person name="Chaudhuri R.R."/>
            <person name="La Ragione R."/>
            <person name="Hildebrand F."/>
            <person name="Pallen M.J."/>
        </authorList>
    </citation>
    <scope>NUCLEOTIDE SEQUENCE</scope>
    <source>
        <strain evidence="2">ChiHcolR34-3080</strain>
    </source>
</reference>
<accession>A0A9D1QA41</accession>
<comment type="caution">
    <text evidence="2">The sequence shown here is derived from an EMBL/GenBank/DDBJ whole genome shotgun (WGS) entry which is preliminary data.</text>
</comment>
<dbReference type="AlphaFoldDB" id="A0A9D1QA41"/>
<organism evidence="2 3">
    <name type="scientific">Candidatus Faecalibacterium intestinigallinarum</name>
    <dbReference type="NCBI Taxonomy" id="2838581"/>
    <lineage>
        <taxon>Bacteria</taxon>
        <taxon>Bacillati</taxon>
        <taxon>Bacillota</taxon>
        <taxon>Clostridia</taxon>
        <taxon>Eubacteriales</taxon>
        <taxon>Oscillospiraceae</taxon>
        <taxon>Faecalibacterium</taxon>
    </lineage>
</organism>
<dbReference type="EMBL" id="DXHQ01000037">
    <property type="protein sequence ID" value="HIW08415.1"/>
    <property type="molecule type" value="Genomic_DNA"/>
</dbReference>
<proteinExistence type="predicted"/>
<sequence length="280" mass="30129">MAAFDYSGLDPRTADTLHAAERLIAEARRDYVVQLAQAVSIAHGALLPVAICDGHKMNHNQYSEKTFVQWCGSVGLGKDTAYRLLQVAALLKGSTPEEQAVLEAASPSLLYAAAKPSAPAELVQAVKEGDITTHKQYQELLAQLKAREDELADAQQDARDKAARIAELEARPIEVRGADPDDIAQWRAEGTEAARAELDKARREAAALQDRLAELEAGPVGGDAVALARQAAAGVETILQGQFALLDALPYDTYEAAAAPFEALRDHLTTALELGRWPEQ</sequence>
<protein>
    <recommendedName>
        <fullName evidence="4">DUF3102 domain-containing protein</fullName>
    </recommendedName>
</protein>
<evidence type="ECO:0000313" key="3">
    <source>
        <dbReference type="Proteomes" id="UP000823933"/>
    </source>
</evidence>
<evidence type="ECO:0000256" key="1">
    <source>
        <dbReference type="SAM" id="Coils"/>
    </source>
</evidence>
<keyword evidence="1" id="KW-0175">Coiled coil</keyword>
<feature type="coiled-coil region" evidence="1">
    <location>
        <begin position="134"/>
        <end position="218"/>
    </location>
</feature>
<dbReference type="Proteomes" id="UP000823933">
    <property type="component" value="Unassembled WGS sequence"/>
</dbReference>
<evidence type="ECO:0008006" key="4">
    <source>
        <dbReference type="Google" id="ProtNLM"/>
    </source>
</evidence>
<name>A0A9D1QA41_9FIRM</name>